<dbReference type="Gene3D" id="1.25.40.20">
    <property type="entry name" value="Ankyrin repeat-containing domain"/>
    <property type="match status" value="1"/>
</dbReference>
<evidence type="ECO:0000256" key="1">
    <source>
        <dbReference type="SAM" id="MobiDB-lite"/>
    </source>
</evidence>
<reference evidence="2 3" key="1">
    <citation type="journal article" date="2024" name="Nat. Commun.">
        <title>Phylogenomics reveals the evolutionary origins of lichenization in chlorophyte algae.</title>
        <authorList>
            <person name="Puginier C."/>
            <person name="Libourel C."/>
            <person name="Otte J."/>
            <person name="Skaloud P."/>
            <person name="Haon M."/>
            <person name="Grisel S."/>
            <person name="Petersen M."/>
            <person name="Berrin J.G."/>
            <person name="Delaux P.M."/>
            <person name="Dal Grande F."/>
            <person name="Keller J."/>
        </authorList>
    </citation>
    <scope>NUCLEOTIDE SEQUENCE [LARGE SCALE GENOMIC DNA]</scope>
    <source>
        <strain evidence="2 3">SAG 2145</strain>
    </source>
</reference>
<evidence type="ECO:0000313" key="3">
    <source>
        <dbReference type="Proteomes" id="UP001438707"/>
    </source>
</evidence>
<proteinExistence type="predicted"/>
<organism evidence="2 3">
    <name type="scientific">Apatococcus lobatus</name>
    <dbReference type="NCBI Taxonomy" id="904363"/>
    <lineage>
        <taxon>Eukaryota</taxon>
        <taxon>Viridiplantae</taxon>
        <taxon>Chlorophyta</taxon>
        <taxon>core chlorophytes</taxon>
        <taxon>Trebouxiophyceae</taxon>
        <taxon>Chlorellales</taxon>
        <taxon>Chlorellaceae</taxon>
        <taxon>Apatococcus</taxon>
    </lineage>
</organism>
<dbReference type="SUPFAM" id="SSF48403">
    <property type="entry name" value="Ankyrin repeat"/>
    <property type="match status" value="1"/>
</dbReference>
<keyword evidence="3" id="KW-1185">Reference proteome</keyword>
<evidence type="ECO:0000313" key="2">
    <source>
        <dbReference type="EMBL" id="KAK9827548.1"/>
    </source>
</evidence>
<sequence length="731" mass="80689">MDHEWAAGIYAQQDRRDAQIVKLDKTEQPQCKILESQTVTEIAPEPAAAKTFDQGVLRRLRDTLGSFRDGSDHKRFVDEPVSLRALQKVQTANAMPEVSRTATCCFWYVVRSEAPVELQYTYFIKPLDDFFCTHSVNISILDINGQDGKSLFDFLCKKSDAGATSLMKMLLQHNNGKYSRRPACRAPLISYLLQPDLMTDSPEGSAKRMHVETLCESIKKFRDRAGGCNEAMNGKTPLGLILDSPDWWTAQHQVKALNVLRKVLRFASPTAKTMASNLQDAGTARQKFSPFEMALVTDKDAVISVVEVLERRKLLSHLQPSSADDSSALCRREEINQDDEPACSQNERMLHCWIWALAAGSDLKVFKKLLSAGLSPLELARGSTPLHLVFGHPEGLQKHGLDGRNHWQQQAGFGDVQQLVPQVHKIIKALVSAVNADLNQAMDAEGYLVLQKALLNSPGLLAQHLDQLVKHGASVLFCAHTKDATGHWSVLSQALSMKAGGRIDNSLHIAIIEHALAQYTLPHLEAILTGHLDMATESILCDWIITHRTKLLDPILKDKSSVSHILEVAADQANNHVLRLLLMFTEMPAVMAAIKDMNVLPLVGRVEAGLLRQVLSLGAACHRRDPATGGSAVHKAMEHGKVDHLPVLRDFMDTFNAPDSKGRLPMEVAKRIQVVKSSAKAESGMRSPEDHPSAEDHLEQFQLLLSAHLPSEQANATSDLGRKCCEFGSSP</sequence>
<name>A0AAW1R1Q5_9CHLO</name>
<protein>
    <submittedName>
        <fullName evidence="2">Uncharacterized protein</fullName>
    </submittedName>
</protein>
<dbReference type="InterPro" id="IPR036770">
    <property type="entry name" value="Ankyrin_rpt-contain_sf"/>
</dbReference>
<feature type="compositionally biased region" description="Basic and acidic residues" evidence="1">
    <location>
        <begin position="687"/>
        <end position="697"/>
    </location>
</feature>
<comment type="caution">
    <text evidence="2">The sequence shown here is derived from an EMBL/GenBank/DDBJ whole genome shotgun (WGS) entry which is preliminary data.</text>
</comment>
<feature type="region of interest" description="Disordered" evidence="1">
    <location>
        <begin position="677"/>
        <end position="697"/>
    </location>
</feature>
<gene>
    <name evidence="2" type="ORF">WJX74_009985</name>
</gene>
<accession>A0AAW1R1Q5</accession>
<dbReference type="Proteomes" id="UP001438707">
    <property type="component" value="Unassembled WGS sequence"/>
</dbReference>
<dbReference type="EMBL" id="JALJOS010000018">
    <property type="protein sequence ID" value="KAK9827548.1"/>
    <property type="molecule type" value="Genomic_DNA"/>
</dbReference>
<dbReference type="AlphaFoldDB" id="A0AAW1R1Q5"/>